<name>A0A8S5TZ69_9CAUD</name>
<evidence type="ECO:0000259" key="3">
    <source>
        <dbReference type="Pfam" id="PF13229"/>
    </source>
</evidence>
<organism evidence="4">
    <name type="scientific">Siphoviridae sp. ctnPP24</name>
    <dbReference type="NCBI Taxonomy" id="2825662"/>
    <lineage>
        <taxon>Viruses</taxon>
        <taxon>Duplodnaviria</taxon>
        <taxon>Heunggongvirae</taxon>
        <taxon>Uroviricota</taxon>
        <taxon>Caudoviricetes</taxon>
    </lineage>
</organism>
<dbReference type="InterPro" id="IPR039448">
    <property type="entry name" value="Beta_helix"/>
</dbReference>
<accession>A0A8S5TZ69</accession>
<evidence type="ECO:0000313" key="4">
    <source>
        <dbReference type="EMBL" id="DAF87497.1"/>
    </source>
</evidence>
<evidence type="ECO:0000256" key="2">
    <source>
        <dbReference type="ARBA" id="ARBA00022844"/>
    </source>
</evidence>
<reference evidence="4" key="1">
    <citation type="journal article" date="2021" name="Proc. Natl. Acad. Sci. U.S.A.">
        <title>A Catalog of Tens of Thousands of Viruses from Human Metagenomes Reveals Hidden Associations with Chronic Diseases.</title>
        <authorList>
            <person name="Tisza M.J."/>
            <person name="Buck C.B."/>
        </authorList>
    </citation>
    <scope>NUCLEOTIDE SEQUENCE</scope>
    <source>
        <strain evidence="4">CtnPP24</strain>
    </source>
</reference>
<proteinExistence type="predicted"/>
<dbReference type="GO" id="GO:0044423">
    <property type="term" value="C:virion component"/>
    <property type="evidence" value="ECO:0007669"/>
    <property type="project" value="UniProtKB-KW"/>
</dbReference>
<evidence type="ECO:0000256" key="1">
    <source>
        <dbReference type="ARBA" id="ARBA00004328"/>
    </source>
</evidence>
<sequence length="301" mass="32362">MPDPEPPTPGEDEVNAGDYDTVSEAIANVPAGGTLFVPAGTASIEEPVTFSSDITVKGNGVAFEKPVVVQDAAVTFDNVKLTAAGTDANDKTAMAIKVSGTKPFTLKNSEISGTSRTALSVMTSDKIVFENNVFDAGDKNIYNMVEFSISNARDITDVTFKNNTFKGKLKNNGVSLYNLAEGATVNFVGNVFEDIDVNNNPIRLSNPKNVSATFNFKDNTYSFDSDTPSADGYTAFMLLQDYSKAGSTQDFSKFTINFDNLIRGTKKLTEKGEGIDKVYYVYADTQGILADGVNDPVVNFK</sequence>
<dbReference type="GO" id="GO:0019058">
    <property type="term" value="P:viral life cycle"/>
    <property type="evidence" value="ECO:0007669"/>
    <property type="project" value="UniProtKB-ARBA"/>
</dbReference>
<dbReference type="GO" id="GO:0051701">
    <property type="term" value="P:biological process involved in interaction with host"/>
    <property type="evidence" value="ECO:0007669"/>
    <property type="project" value="UniProtKB-ARBA"/>
</dbReference>
<keyword evidence="2" id="KW-0946">Virion</keyword>
<dbReference type="Pfam" id="PF13229">
    <property type="entry name" value="Beta_helix"/>
    <property type="match status" value="1"/>
</dbReference>
<dbReference type="Gene3D" id="2.160.20.10">
    <property type="entry name" value="Single-stranded right-handed beta-helix, Pectin lyase-like"/>
    <property type="match status" value="1"/>
</dbReference>
<comment type="subcellular location">
    <subcellularLocation>
        <location evidence="1">Virion</location>
    </subcellularLocation>
</comment>
<dbReference type="SUPFAM" id="SSF51126">
    <property type="entry name" value="Pectin lyase-like"/>
    <property type="match status" value="1"/>
</dbReference>
<feature type="domain" description="Right handed beta helix" evidence="3">
    <location>
        <begin position="65"/>
        <end position="196"/>
    </location>
</feature>
<dbReference type="InterPro" id="IPR012334">
    <property type="entry name" value="Pectin_lyas_fold"/>
</dbReference>
<dbReference type="EMBL" id="BK015962">
    <property type="protein sequence ID" value="DAF87497.1"/>
    <property type="molecule type" value="Genomic_DNA"/>
</dbReference>
<protein>
    <submittedName>
        <fullName evidence="4">Alpha-1, 3-glucanase</fullName>
    </submittedName>
</protein>
<dbReference type="InterPro" id="IPR011050">
    <property type="entry name" value="Pectin_lyase_fold/virulence"/>
</dbReference>